<evidence type="ECO:0000313" key="4">
    <source>
        <dbReference type="Proteomes" id="UP000659767"/>
    </source>
</evidence>
<comment type="caution">
    <text evidence="3">The sequence shown here is derived from an EMBL/GenBank/DDBJ whole genome shotgun (WGS) entry which is preliminary data.</text>
</comment>
<evidence type="ECO:0000256" key="2">
    <source>
        <dbReference type="SAM" id="Phobius"/>
    </source>
</evidence>
<keyword evidence="2" id="KW-0812">Transmembrane</keyword>
<evidence type="ECO:0000256" key="1">
    <source>
        <dbReference type="SAM" id="MobiDB-lite"/>
    </source>
</evidence>
<evidence type="ECO:0000313" key="3">
    <source>
        <dbReference type="EMBL" id="GGS48396.1"/>
    </source>
</evidence>
<feature type="compositionally biased region" description="Basic residues" evidence="1">
    <location>
        <begin position="51"/>
        <end position="64"/>
    </location>
</feature>
<sequence length="165" mass="18032">MNVWSASAADEPVVVTVLGVVVALLVLLVFGGPAWVVFVSPRGHRTPEGRRRARERRTAHRRQAALRTRREALQRRSRDREQGARTRPEAGPGNSSDIRWTADVGVGYGLFRHPVPVAEGGERHAREQPHHRPQYVTLALPSRPPGGVGPRLTGSAAFRPGGHSS</sequence>
<reference evidence="4" key="1">
    <citation type="journal article" date="2019" name="Int. J. Syst. Evol. Microbiol.">
        <title>The Global Catalogue of Microorganisms (GCM) 10K type strain sequencing project: providing services to taxonomists for standard genome sequencing and annotation.</title>
        <authorList>
            <consortium name="The Broad Institute Genomics Platform"/>
            <consortium name="The Broad Institute Genome Sequencing Center for Infectious Disease"/>
            <person name="Wu L."/>
            <person name="Ma J."/>
        </authorList>
    </citation>
    <scope>NUCLEOTIDE SEQUENCE [LARGE SCALE GENOMIC DNA]</scope>
    <source>
        <strain evidence="4">JCM 4350</strain>
    </source>
</reference>
<feature type="region of interest" description="Disordered" evidence="1">
    <location>
        <begin position="140"/>
        <end position="165"/>
    </location>
</feature>
<feature type="region of interest" description="Disordered" evidence="1">
    <location>
        <begin position="41"/>
        <end position="98"/>
    </location>
</feature>
<proteinExistence type="predicted"/>
<protein>
    <submittedName>
        <fullName evidence="3">Uncharacterized protein</fullName>
    </submittedName>
</protein>
<keyword evidence="4" id="KW-1185">Reference proteome</keyword>
<name>A0ABQ2T5I9_STRBA</name>
<keyword evidence="2" id="KW-0472">Membrane</keyword>
<organism evidence="3 4">
    <name type="scientific">Streptomyces badius</name>
    <dbReference type="NCBI Taxonomy" id="1941"/>
    <lineage>
        <taxon>Bacteria</taxon>
        <taxon>Bacillati</taxon>
        <taxon>Actinomycetota</taxon>
        <taxon>Actinomycetes</taxon>
        <taxon>Kitasatosporales</taxon>
        <taxon>Streptomycetaceae</taxon>
        <taxon>Streptomyces</taxon>
    </lineage>
</organism>
<dbReference type="EMBL" id="BMSZ01000005">
    <property type="protein sequence ID" value="GGS48396.1"/>
    <property type="molecule type" value="Genomic_DNA"/>
</dbReference>
<dbReference type="Proteomes" id="UP000659767">
    <property type="component" value="Unassembled WGS sequence"/>
</dbReference>
<feature type="transmembrane region" description="Helical" evidence="2">
    <location>
        <begin position="12"/>
        <end position="38"/>
    </location>
</feature>
<keyword evidence="2" id="KW-1133">Transmembrane helix</keyword>
<gene>
    <name evidence="3" type="ORF">GCM10010253_23450</name>
</gene>
<feature type="compositionally biased region" description="Basic and acidic residues" evidence="1">
    <location>
        <begin position="68"/>
        <end position="88"/>
    </location>
</feature>
<accession>A0ABQ2T5I9</accession>